<dbReference type="Pfam" id="PF01753">
    <property type="entry name" value="zf-MYND"/>
    <property type="match status" value="1"/>
</dbReference>
<dbReference type="InterPro" id="IPR002893">
    <property type="entry name" value="Znf_MYND"/>
</dbReference>
<dbReference type="InterPro" id="IPR011990">
    <property type="entry name" value="TPR-like_helical_dom_sf"/>
</dbReference>
<feature type="domain" description="MYND-type" evidence="6">
    <location>
        <begin position="400"/>
        <end position="452"/>
    </location>
</feature>
<dbReference type="PROSITE" id="PS50865">
    <property type="entry name" value="ZF_MYND_2"/>
    <property type="match status" value="1"/>
</dbReference>
<dbReference type="OrthoDB" id="3257538at2759"/>
<dbReference type="Gene3D" id="1.25.40.10">
    <property type="entry name" value="Tetratricopeptide repeat domain"/>
    <property type="match status" value="1"/>
</dbReference>
<comment type="caution">
    <text evidence="7">The sequence shown here is derived from an EMBL/GenBank/DDBJ whole genome shotgun (WGS) entry which is preliminary data.</text>
</comment>
<dbReference type="SUPFAM" id="SSF144232">
    <property type="entry name" value="HIT/MYND zinc finger-like"/>
    <property type="match status" value="1"/>
</dbReference>
<gene>
    <name evidence="7" type="ORF">BGZ70_005540</name>
</gene>
<dbReference type="AlphaFoldDB" id="A0A9P6M466"/>
<evidence type="ECO:0000313" key="8">
    <source>
        <dbReference type="Proteomes" id="UP000738359"/>
    </source>
</evidence>
<keyword evidence="2 4" id="KW-0863">Zinc-finger</keyword>
<evidence type="ECO:0000256" key="5">
    <source>
        <dbReference type="SAM" id="MobiDB-lite"/>
    </source>
</evidence>
<feature type="compositionally biased region" description="Basic and acidic residues" evidence="5">
    <location>
        <begin position="35"/>
        <end position="56"/>
    </location>
</feature>
<protein>
    <recommendedName>
        <fullName evidence="6">MYND-type domain-containing protein</fullName>
    </recommendedName>
</protein>
<keyword evidence="1" id="KW-0479">Metal-binding</keyword>
<evidence type="ECO:0000256" key="2">
    <source>
        <dbReference type="ARBA" id="ARBA00022771"/>
    </source>
</evidence>
<dbReference type="SUPFAM" id="SSF48452">
    <property type="entry name" value="TPR-like"/>
    <property type="match status" value="1"/>
</dbReference>
<name>A0A9P6M466_MORAP</name>
<dbReference type="Proteomes" id="UP000738359">
    <property type="component" value="Unassembled WGS sequence"/>
</dbReference>
<dbReference type="EMBL" id="JAAAHY010000296">
    <property type="protein sequence ID" value="KAF9965019.1"/>
    <property type="molecule type" value="Genomic_DNA"/>
</dbReference>
<keyword evidence="8" id="KW-1185">Reference proteome</keyword>
<keyword evidence="3" id="KW-0862">Zinc</keyword>
<evidence type="ECO:0000256" key="1">
    <source>
        <dbReference type="ARBA" id="ARBA00022723"/>
    </source>
</evidence>
<proteinExistence type="predicted"/>
<evidence type="ECO:0000259" key="6">
    <source>
        <dbReference type="PROSITE" id="PS50865"/>
    </source>
</evidence>
<reference evidence="7" key="1">
    <citation type="journal article" date="2020" name="Fungal Divers.">
        <title>Resolving the Mortierellaceae phylogeny through synthesis of multi-gene phylogenetics and phylogenomics.</title>
        <authorList>
            <person name="Vandepol N."/>
            <person name="Liber J."/>
            <person name="Desiro A."/>
            <person name="Na H."/>
            <person name="Kennedy M."/>
            <person name="Barry K."/>
            <person name="Grigoriev I.V."/>
            <person name="Miller A.N."/>
            <person name="O'Donnell K."/>
            <person name="Stajich J.E."/>
            <person name="Bonito G."/>
        </authorList>
    </citation>
    <scope>NUCLEOTIDE SEQUENCE</scope>
    <source>
        <strain evidence="7">CK1249</strain>
    </source>
</reference>
<evidence type="ECO:0000313" key="7">
    <source>
        <dbReference type="EMBL" id="KAF9965019.1"/>
    </source>
</evidence>
<feature type="region of interest" description="Disordered" evidence="5">
    <location>
        <begin position="1"/>
        <end position="64"/>
    </location>
</feature>
<dbReference type="Gene3D" id="6.10.140.2220">
    <property type="match status" value="1"/>
</dbReference>
<evidence type="ECO:0000256" key="4">
    <source>
        <dbReference type="PROSITE-ProRule" id="PRU00134"/>
    </source>
</evidence>
<evidence type="ECO:0000256" key="3">
    <source>
        <dbReference type="ARBA" id="ARBA00022833"/>
    </source>
</evidence>
<dbReference type="GO" id="GO:0008270">
    <property type="term" value="F:zinc ion binding"/>
    <property type="evidence" value="ECO:0007669"/>
    <property type="project" value="UniProtKB-KW"/>
</dbReference>
<sequence>MMTDDVPSLESVPATDAMATTDDVLAEATGKISLKGKEKEHVHDENCQHDHAREPAEPAEPQGRNDYDLLAFRGTKDNTTDPLVKTYFEARELFTNAMERLNLIPEGSDPDLIEKHKDEIVSVTSDLMRAFLMDEKACVMNQRILKLAEQYEIYVQKYNPEGTSTSTTESEEEGAETQTTIYTKDSVVFVIWILFSGQQFQHCVQTLGFAISEFESLRTRMLELRASSHMALRNYKACVEDLEQVLAINPDLTEIHSMLGNVNYATHQAQEAISHFRAFVEAAHPDSRTLPNAYYALATLTLQSAPSGATKKKSNQALKQAAALRDAQAYYQKAKAADVRFEELYGVPTGYNEIKKTAAMAFEARSAGRNGLLSQDSTPALLEASEQLKKSFKSPAISSCANCGRPDNVANEGRSVELKPKPLIKCAKCSKVAYCSRPCQINHWNAAHKNTCKK</sequence>
<organism evidence="7 8">
    <name type="scientific">Mortierella alpina</name>
    <name type="common">Oleaginous fungus</name>
    <name type="synonym">Mortierella renispora</name>
    <dbReference type="NCBI Taxonomy" id="64518"/>
    <lineage>
        <taxon>Eukaryota</taxon>
        <taxon>Fungi</taxon>
        <taxon>Fungi incertae sedis</taxon>
        <taxon>Mucoromycota</taxon>
        <taxon>Mortierellomycotina</taxon>
        <taxon>Mortierellomycetes</taxon>
        <taxon>Mortierellales</taxon>
        <taxon>Mortierellaceae</taxon>
        <taxon>Mortierella</taxon>
    </lineage>
</organism>
<accession>A0A9P6M466</accession>